<evidence type="ECO:0000313" key="2">
    <source>
        <dbReference type="EMBL" id="KAH6869795.1"/>
    </source>
</evidence>
<feature type="region of interest" description="Disordered" evidence="1">
    <location>
        <begin position="62"/>
        <end position="83"/>
    </location>
</feature>
<accession>A0A9P8VQQ3</accession>
<feature type="compositionally biased region" description="Polar residues" evidence="1">
    <location>
        <begin position="18"/>
        <end position="29"/>
    </location>
</feature>
<dbReference type="OrthoDB" id="5045861at2759"/>
<feature type="compositionally biased region" description="Acidic residues" evidence="1">
    <location>
        <begin position="74"/>
        <end position="83"/>
    </location>
</feature>
<reference evidence="2 3" key="1">
    <citation type="journal article" date="2021" name="Nat. Commun.">
        <title>Genetic determinants of endophytism in the Arabidopsis root mycobiome.</title>
        <authorList>
            <person name="Mesny F."/>
            <person name="Miyauchi S."/>
            <person name="Thiergart T."/>
            <person name="Pickel B."/>
            <person name="Atanasova L."/>
            <person name="Karlsson M."/>
            <person name="Huettel B."/>
            <person name="Barry K.W."/>
            <person name="Haridas S."/>
            <person name="Chen C."/>
            <person name="Bauer D."/>
            <person name="Andreopoulos W."/>
            <person name="Pangilinan J."/>
            <person name="LaButti K."/>
            <person name="Riley R."/>
            <person name="Lipzen A."/>
            <person name="Clum A."/>
            <person name="Drula E."/>
            <person name="Henrissat B."/>
            <person name="Kohler A."/>
            <person name="Grigoriev I.V."/>
            <person name="Martin F.M."/>
            <person name="Hacquard S."/>
        </authorList>
    </citation>
    <scope>NUCLEOTIDE SEQUENCE [LARGE SCALE GENOMIC DNA]</scope>
    <source>
        <strain evidence="2 3">MPI-CAGE-CH-0241</strain>
    </source>
</reference>
<evidence type="ECO:0000313" key="3">
    <source>
        <dbReference type="Proteomes" id="UP000777438"/>
    </source>
</evidence>
<evidence type="ECO:0000256" key="1">
    <source>
        <dbReference type="SAM" id="MobiDB-lite"/>
    </source>
</evidence>
<sequence length="83" mass="9087">MTKLRMPRMTSEEPDNGQLASLDSGTGHYSENSALKAEISRLQAELVDLRNILLAHRECCGSSRICPHSKSPPCDDENTTASN</sequence>
<keyword evidence="3" id="KW-1185">Reference proteome</keyword>
<organism evidence="2 3">
    <name type="scientific">Thelonectria olida</name>
    <dbReference type="NCBI Taxonomy" id="1576542"/>
    <lineage>
        <taxon>Eukaryota</taxon>
        <taxon>Fungi</taxon>
        <taxon>Dikarya</taxon>
        <taxon>Ascomycota</taxon>
        <taxon>Pezizomycotina</taxon>
        <taxon>Sordariomycetes</taxon>
        <taxon>Hypocreomycetidae</taxon>
        <taxon>Hypocreales</taxon>
        <taxon>Nectriaceae</taxon>
        <taxon>Thelonectria</taxon>
    </lineage>
</organism>
<dbReference type="EMBL" id="JAGPYM010000065">
    <property type="protein sequence ID" value="KAH6869795.1"/>
    <property type="molecule type" value="Genomic_DNA"/>
</dbReference>
<proteinExistence type="predicted"/>
<comment type="caution">
    <text evidence="2">The sequence shown here is derived from an EMBL/GenBank/DDBJ whole genome shotgun (WGS) entry which is preliminary data.</text>
</comment>
<dbReference type="Proteomes" id="UP000777438">
    <property type="component" value="Unassembled WGS sequence"/>
</dbReference>
<gene>
    <name evidence="2" type="ORF">B0T10DRAFT_501192</name>
</gene>
<protein>
    <submittedName>
        <fullName evidence="2">Uncharacterized protein</fullName>
    </submittedName>
</protein>
<dbReference type="AlphaFoldDB" id="A0A9P8VQQ3"/>
<name>A0A9P8VQQ3_9HYPO</name>
<feature type="region of interest" description="Disordered" evidence="1">
    <location>
        <begin position="1"/>
        <end position="29"/>
    </location>
</feature>